<dbReference type="Pfam" id="PF00126">
    <property type="entry name" value="HTH_1"/>
    <property type="match status" value="1"/>
</dbReference>
<proteinExistence type="inferred from homology"/>
<keyword evidence="2" id="KW-0805">Transcription regulation</keyword>
<dbReference type="EMBL" id="SAVA01000007">
    <property type="protein sequence ID" value="RWR51130.1"/>
    <property type="molecule type" value="Genomic_DNA"/>
</dbReference>
<feature type="domain" description="HTH lysR-type" evidence="5">
    <location>
        <begin position="14"/>
        <end position="71"/>
    </location>
</feature>
<reference evidence="7" key="1">
    <citation type="submission" date="2019-01" db="EMBL/GenBank/DDBJ databases">
        <title>Sinorhodobacter populi sp. nov. isolated from the symptomatic bark tissue of Populus euramericana canker.</title>
        <authorList>
            <person name="Li Y."/>
        </authorList>
    </citation>
    <scope>NUCLEOTIDE SEQUENCE [LARGE SCALE GENOMIC DNA]</scope>
    <source>
        <strain evidence="7">CGMCC 1.12963</strain>
    </source>
</reference>
<evidence type="ECO:0000256" key="4">
    <source>
        <dbReference type="ARBA" id="ARBA00023163"/>
    </source>
</evidence>
<dbReference type="Gene3D" id="1.10.10.10">
    <property type="entry name" value="Winged helix-like DNA-binding domain superfamily/Winged helix DNA-binding domain"/>
    <property type="match status" value="1"/>
</dbReference>
<evidence type="ECO:0000313" key="7">
    <source>
        <dbReference type="Proteomes" id="UP000288071"/>
    </source>
</evidence>
<dbReference type="PANTHER" id="PTHR30427:SF1">
    <property type="entry name" value="TRANSCRIPTIONAL ACTIVATOR PROTEIN LYSR"/>
    <property type="match status" value="1"/>
</dbReference>
<evidence type="ECO:0000259" key="5">
    <source>
        <dbReference type="PROSITE" id="PS50931"/>
    </source>
</evidence>
<dbReference type="PRINTS" id="PR00039">
    <property type="entry name" value="HTHLYSR"/>
</dbReference>
<accession>A0A3S3LYD8</accession>
<reference evidence="6 7" key="2">
    <citation type="submission" date="2019-01" db="EMBL/GenBank/DDBJ databases">
        <title>Sinorhodobacter populi sp. nov. isolated from the symptomatic bark tissue of Populus euramericana canker.</title>
        <authorList>
            <person name="Xu G."/>
        </authorList>
    </citation>
    <scope>NUCLEOTIDE SEQUENCE [LARGE SCALE GENOMIC DNA]</scope>
    <source>
        <strain evidence="6 7">CGMCC 1.12963</strain>
    </source>
</reference>
<keyword evidence="3" id="KW-0238">DNA-binding</keyword>
<dbReference type="GO" id="GO:0043565">
    <property type="term" value="F:sequence-specific DNA binding"/>
    <property type="evidence" value="ECO:0007669"/>
    <property type="project" value="TreeGrafter"/>
</dbReference>
<organism evidence="6 7">
    <name type="scientific">Paenirhodobacter huangdaonensis</name>
    <dbReference type="NCBI Taxonomy" id="2501515"/>
    <lineage>
        <taxon>Bacteria</taxon>
        <taxon>Pseudomonadati</taxon>
        <taxon>Pseudomonadota</taxon>
        <taxon>Alphaproteobacteria</taxon>
        <taxon>Rhodobacterales</taxon>
        <taxon>Rhodobacter group</taxon>
        <taxon>Paenirhodobacter</taxon>
    </lineage>
</organism>
<dbReference type="GO" id="GO:0003700">
    <property type="term" value="F:DNA-binding transcription factor activity"/>
    <property type="evidence" value="ECO:0007669"/>
    <property type="project" value="InterPro"/>
</dbReference>
<evidence type="ECO:0000256" key="2">
    <source>
        <dbReference type="ARBA" id="ARBA00023015"/>
    </source>
</evidence>
<evidence type="ECO:0000256" key="1">
    <source>
        <dbReference type="ARBA" id="ARBA00009437"/>
    </source>
</evidence>
<keyword evidence="7" id="KW-1185">Reference proteome</keyword>
<dbReference type="Gene3D" id="3.40.190.290">
    <property type="match status" value="1"/>
</dbReference>
<dbReference type="PANTHER" id="PTHR30427">
    <property type="entry name" value="TRANSCRIPTIONAL ACTIVATOR PROTEIN LYSR"/>
    <property type="match status" value="1"/>
</dbReference>
<dbReference type="PROSITE" id="PS50931">
    <property type="entry name" value="HTH_LYSR"/>
    <property type="match status" value="1"/>
</dbReference>
<dbReference type="Proteomes" id="UP000288071">
    <property type="component" value="Unassembled WGS sequence"/>
</dbReference>
<dbReference type="InterPro" id="IPR036390">
    <property type="entry name" value="WH_DNA-bd_sf"/>
</dbReference>
<keyword evidence="4" id="KW-0804">Transcription</keyword>
<dbReference type="InterPro" id="IPR036388">
    <property type="entry name" value="WH-like_DNA-bd_sf"/>
</dbReference>
<dbReference type="NCBIfam" id="NF008239">
    <property type="entry name" value="PRK11013.1"/>
    <property type="match status" value="1"/>
</dbReference>
<evidence type="ECO:0000256" key="3">
    <source>
        <dbReference type="ARBA" id="ARBA00023125"/>
    </source>
</evidence>
<dbReference type="InterPro" id="IPR005119">
    <property type="entry name" value="LysR_subst-bd"/>
</dbReference>
<gene>
    <name evidence="6" type="ORF">EOW66_12705</name>
</gene>
<dbReference type="GO" id="GO:0010628">
    <property type="term" value="P:positive regulation of gene expression"/>
    <property type="evidence" value="ECO:0007669"/>
    <property type="project" value="TreeGrafter"/>
</dbReference>
<evidence type="ECO:0000313" key="6">
    <source>
        <dbReference type="EMBL" id="RWR51130.1"/>
    </source>
</evidence>
<dbReference type="Pfam" id="PF03466">
    <property type="entry name" value="LysR_substrate"/>
    <property type="match status" value="1"/>
</dbReference>
<comment type="caution">
    <text evidence="6">The sequence shown here is derived from an EMBL/GenBank/DDBJ whole genome shotgun (WGS) entry which is preliminary data.</text>
</comment>
<dbReference type="SUPFAM" id="SSF53850">
    <property type="entry name" value="Periplasmic binding protein-like II"/>
    <property type="match status" value="1"/>
</dbReference>
<dbReference type="SUPFAM" id="SSF46785">
    <property type="entry name" value="Winged helix' DNA-binding domain"/>
    <property type="match status" value="1"/>
</dbReference>
<protein>
    <submittedName>
        <fullName evidence="6">LysR family transcriptional regulator</fullName>
    </submittedName>
</protein>
<dbReference type="GO" id="GO:0009089">
    <property type="term" value="P:lysine biosynthetic process via diaminopimelate"/>
    <property type="evidence" value="ECO:0007669"/>
    <property type="project" value="TreeGrafter"/>
</dbReference>
<name>A0A3S3LYD8_9RHOB</name>
<dbReference type="InterPro" id="IPR000847">
    <property type="entry name" value="LysR_HTH_N"/>
</dbReference>
<sequence length="315" mass="35209">MDCRTMAYQHITELNLRQVEIFRAVMKFGTVTTAATALGSSQPTITREILRLEDAVGFPLFERRRQRLHPTARAAKLYHEVQAAFIGLERINECVNQLRGAHDEVLYISALPAFAQTILPEAMARLYRTHPQVSVRIDSTDPRDQSPISGFNFDIGLTESTNVVPDADVISLGQFEQVCVLPPDHPLCARKGLEPADFADIPFISLGEYDPYRQLIDRTFDTAGVQRRMKISAQSSHAACEMVRRGLGVTILNPLTALSYVERGVELRRFRPVLRFWVSAVCPVNRPAVATGKSLVRHLRATCAEARQQLDGLLA</sequence>
<dbReference type="AlphaFoldDB" id="A0A3S3LYD8"/>
<comment type="similarity">
    <text evidence="1">Belongs to the LysR transcriptional regulatory family.</text>
</comment>